<feature type="domain" description="Activator of Hsp90 ATPase homologue 1/2-like C-terminal" evidence="2">
    <location>
        <begin position="14"/>
        <end position="141"/>
    </location>
</feature>
<name>A0A972SNS8_9BURK</name>
<protein>
    <submittedName>
        <fullName evidence="3">SRPBCC domain-containing protein</fullName>
    </submittedName>
</protein>
<organism evidence="3 4">
    <name type="scientific">Paraburkholderia elongata</name>
    <dbReference type="NCBI Taxonomy" id="2675747"/>
    <lineage>
        <taxon>Bacteria</taxon>
        <taxon>Pseudomonadati</taxon>
        <taxon>Pseudomonadota</taxon>
        <taxon>Betaproteobacteria</taxon>
        <taxon>Burkholderiales</taxon>
        <taxon>Burkholderiaceae</taxon>
        <taxon>Paraburkholderia</taxon>
    </lineage>
</organism>
<dbReference type="RefSeq" id="WP_172174874.1">
    <property type="nucleotide sequence ID" value="NZ_WOEZ01000213.1"/>
</dbReference>
<evidence type="ECO:0000256" key="1">
    <source>
        <dbReference type="ARBA" id="ARBA00006817"/>
    </source>
</evidence>
<dbReference type="SUPFAM" id="SSF55961">
    <property type="entry name" value="Bet v1-like"/>
    <property type="match status" value="1"/>
</dbReference>
<comment type="caution">
    <text evidence="3">The sequence shown here is derived from an EMBL/GenBank/DDBJ whole genome shotgun (WGS) entry which is preliminary data.</text>
</comment>
<accession>A0A972SNS8</accession>
<dbReference type="Gene3D" id="3.30.530.20">
    <property type="match status" value="1"/>
</dbReference>
<evidence type="ECO:0000313" key="3">
    <source>
        <dbReference type="EMBL" id="NPT60280.1"/>
    </source>
</evidence>
<evidence type="ECO:0000259" key="2">
    <source>
        <dbReference type="Pfam" id="PF08327"/>
    </source>
</evidence>
<evidence type="ECO:0000313" key="4">
    <source>
        <dbReference type="Proteomes" id="UP000655523"/>
    </source>
</evidence>
<reference evidence="3 4" key="1">
    <citation type="submission" date="2019-11" db="EMBL/GenBank/DDBJ databases">
        <title>Metabolism of dissolved organic matter in forest soils.</title>
        <authorList>
            <person name="Cyle K.T."/>
            <person name="Wilhelm R.C."/>
            <person name="Martinez C.E."/>
        </authorList>
    </citation>
    <scope>NUCLEOTIDE SEQUENCE [LARGE SCALE GENOMIC DNA]</scope>
    <source>
        <strain evidence="3 4">5N</strain>
    </source>
</reference>
<dbReference type="InterPro" id="IPR023393">
    <property type="entry name" value="START-like_dom_sf"/>
</dbReference>
<gene>
    <name evidence="3" type="ORF">GNZ13_38425</name>
</gene>
<proteinExistence type="inferred from homology"/>
<dbReference type="Pfam" id="PF08327">
    <property type="entry name" value="AHSA1"/>
    <property type="match status" value="1"/>
</dbReference>
<keyword evidence="4" id="KW-1185">Reference proteome</keyword>
<dbReference type="Proteomes" id="UP000655523">
    <property type="component" value="Unassembled WGS sequence"/>
</dbReference>
<dbReference type="EMBL" id="WOEZ01000213">
    <property type="protein sequence ID" value="NPT60280.1"/>
    <property type="molecule type" value="Genomic_DNA"/>
</dbReference>
<comment type="similarity">
    <text evidence="1">Belongs to the AHA1 family.</text>
</comment>
<dbReference type="InterPro" id="IPR013538">
    <property type="entry name" value="ASHA1/2-like_C"/>
</dbReference>
<sequence>MSTKPSLTLQRRINAAPAKVFRAWTEAAQLMKWMHPGDAEVTRAELDARVDGRYLIRYLKADGRELEVSGQYLEVVPDAKLVFTWAWRSSPEQESLVTVLLRPDGNGTLLTLTHEQFVDEETRDHHQIGWSDGLDSLERYFA</sequence>
<dbReference type="CDD" id="cd07814">
    <property type="entry name" value="SRPBCC_CalC_Aha1-like"/>
    <property type="match status" value="1"/>
</dbReference>
<dbReference type="AlphaFoldDB" id="A0A972SNS8"/>